<dbReference type="Pfam" id="PF13505">
    <property type="entry name" value="OMP_b-brl"/>
    <property type="match status" value="1"/>
</dbReference>
<dbReference type="RefSeq" id="WP_208830940.1">
    <property type="nucleotide sequence ID" value="NZ_CP072110.1"/>
</dbReference>
<dbReference type="EMBL" id="CP072110">
    <property type="protein sequence ID" value="QTH63079.1"/>
    <property type="molecule type" value="Genomic_DNA"/>
</dbReference>
<dbReference type="KEGG" id="psym:J1N51_10025"/>
<dbReference type="InterPro" id="IPR027385">
    <property type="entry name" value="Beta-barrel_OMP"/>
</dbReference>
<feature type="compositionally biased region" description="Basic and acidic residues" evidence="5">
    <location>
        <begin position="2310"/>
        <end position="2325"/>
    </location>
</feature>
<evidence type="ECO:0000259" key="9">
    <source>
        <dbReference type="Pfam" id="PF20009"/>
    </source>
</evidence>
<dbReference type="InterPro" id="IPR045474">
    <property type="entry name" value="GEVED"/>
</dbReference>
<feature type="compositionally biased region" description="Basic and acidic residues" evidence="5">
    <location>
        <begin position="2405"/>
        <end position="2422"/>
    </location>
</feature>
<evidence type="ECO:0000256" key="2">
    <source>
        <dbReference type="ARBA" id="ARBA00022525"/>
    </source>
</evidence>
<feature type="region of interest" description="Disordered" evidence="5">
    <location>
        <begin position="1083"/>
        <end position="1166"/>
    </location>
</feature>
<comment type="subcellular location">
    <subcellularLocation>
        <location evidence="1">Secreted</location>
    </subcellularLocation>
</comment>
<dbReference type="PANTHER" id="PTHR10199:SF119">
    <property type="entry name" value="RE20510P"/>
    <property type="match status" value="1"/>
</dbReference>
<evidence type="ECO:0000313" key="11">
    <source>
        <dbReference type="Proteomes" id="UP000682739"/>
    </source>
</evidence>
<keyword evidence="4" id="KW-0106">Calcium</keyword>
<feature type="region of interest" description="Disordered" evidence="5">
    <location>
        <begin position="1387"/>
        <end position="1918"/>
    </location>
</feature>
<gene>
    <name evidence="10" type="ORF">J1N51_10025</name>
</gene>
<dbReference type="Gene3D" id="4.10.1080.10">
    <property type="entry name" value="TSP type-3 repeat"/>
    <property type="match status" value="6"/>
</dbReference>
<dbReference type="Gene3D" id="2.40.160.20">
    <property type="match status" value="1"/>
</dbReference>
<keyword evidence="3 6" id="KW-0732">Signal</keyword>
<dbReference type="InterPro" id="IPR044048">
    <property type="entry name" value="Big_12"/>
</dbReference>
<name>A0A975DA24_9GAMM</name>
<evidence type="ECO:0000256" key="1">
    <source>
        <dbReference type="ARBA" id="ARBA00004613"/>
    </source>
</evidence>
<accession>A0A975DA24</accession>
<feature type="signal peptide" evidence="6">
    <location>
        <begin position="1"/>
        <end position="31"/>
    </location>
</feature>
<feature type="compositionally biased region" description="Low complexity" evidence="5">
    <location>
        <begin position="1879"/>
        <end position="1890"/>
    </location>
</feature>
<feature type="domain" description="Bacterial Ig-like" evidence="8">
    <location>
        <begin position="951"/>
        <end position="1042"/>
    </location>
</feature>
<organism evidence="10 11">
    <name type="scientific">Psychrosphaera ytuae</name>
    <dbReference type="NCBI Taxonomy" id="2820710"/>
    <lineage>
        <taxon>Bacteria</taxon>
        <taxon>Pseudomonadati</taxon>
        <taxon>Pseudomonadota</taxon>
        <taxon>Gammaproteobacteria</taxon>
        <taxon>Alteromonadales</taxon>
        <taxon>Pseudoalteromonadaceae</taxon>
        <taxon>Psychrosphaera</taxon>
    </lineage>
</organism>
<feature type="region of interest" description="Disordered" evidence="5">
    <location>
        <begin position="2257"/>
        <end position="2277"/>
    </location>
</feature>
<dbReference type="NCBIfam" id="NF038133">
    <property type="entry name" value="choice_anch_L"/>
    <property type="match status" value="1"/>
</dbReference>
<dbReference type="Pfam" id="PF20009">
    <property type="entry name" value="GEVED"/>
    <property type="match status" value="1"/>
</dbReference>
<dbReference type="InterPro" id="IPR028974">
    <property type="entry name" value="TSP_type-3_rpt"/>
</dbReference>
<dbReference type="Pfam" id="PF19078">
    <property type="entry name" value="Big_12"/>
    <property type="match status" value="1"/>
</dbReference>
<dbReference type="PROSITE" id="PS00018">
    <property type="entry name" value="EF_HAND_1"/>
    <property type="match status" value="2"/>
</dbReference>
<evidence type="ECO:0000259" key="7">
    <source>
        <dbReference type="Pfam" id="PF13505"/>
    </source>
</evidence>
<feature type="compositionally biased region" description="Acidic residues" evidence="5">
    <location>
        <begin position="1563"/>
        <end position="1582"/>
    </location>
</feature>
<feature type="compositionally biased region" description="Acidic residues" evidence="5">
    <location>
        <begin position="2339"/>
        <end position="2399"/>
    </location>
</feature>
<evidence type="ECO:0000313" key="10">
    <source>
        <dbReference type="EMBL" id="QTH63079.1"/>
    </source>
</evidence>
<dbReference type="InterPro" id="IPR018247">
    <property type="entry name" value="EF_Hand_1_Ca_BS"/>
</dbReference>
<sequence>MSMRPSATFQFSNLSLVISTVLLSASIGLNAETTGANGESVSKKDNVTVTTTDIINEISGSDLVISNIVFSGNDVQIGLFRNFDFLFDPNGVESFNNGVILSTGDVEGVVGNNASDNLTTLNQGGGAVTDNDLNESGFDIAKLTFQVNPTFDTLILDFVFGSDEYNEYVYSGFNDKLKIRVDDDTTGPNPFVDCALTPDGQAFSIDSVNRSSEFTPGNGASSNPDLYISNDFSDGVSFQTQMDGFTKRVTCRASVVPGQPANVAVGVVDDGDGQFDSWAFFRAKSLRSEPGGDYGDAPDSYQTLVASSGANHTIKEGVYIGLMPTGDTDGYGDGVEDSPGTATDDVDDGVDTFPQLVDTDSSYSIVVNATSINGSNSTIVAWIDFDRDGIFESGEETSVAVPSGTYQQDITVTWSSIPVNTQIGDTYARIRIANDGDGLTTSTPTGSVASGEVEDYKFVISGAGDVTPPDVVIDPVTDVTTPNGNLTAFAVTGSCTVGDGDVTVLVSDQDGSPANISSTVTCKSNGTWSTSFDVTSIDDGPNAIEVDASQTDAQGNVGNALQVTANKDITPPALTIDSPNPANSTNSSSYDVTGMCESGGTLVTVAISGATPATQDVACNLSMYTANFDVSSILDGANQISINVSQDDSVGNSAAIGGTENKDTVSPLVTINALPAANASNQSTYPVSGSCTSADGNVTVTLPGAPGSPKSVACSAGSWSTTFDVSGVSDGTNTIAVDAAQTDAANNTGNATQQTASKDTAAPVVTTDTPPVATQANQNTYTVTGTCTTSDGSVTVSIPGATPASTVVACSAGNWSATFDVSAIADNTNAISVNASQTDSFSNTGNATTQQANKDATAPVVTINSLSNANIANSNSYPLSGSCSSGDGNVTVTVAGATPSSQSVACSGGSWSASTDVSALSDGANVIAANASQTDAVGNTGNAAQQTGNKDTVAPTLSIDNAPTDITTLDPITLTFNFSEDVSGFTQGDIVVVNGAVTNFISVTPQQYTVEVTPDGNGNVDVSVANNTSVDNFANPNLGDSVLISYDSDNDGLTDNVELALGTDPNNPDSDGDGVPDAVEVVDSNNPVDSDNDGVIDALDPDDDNDGIATLVEDKNTDLDGDPSTNATDTDGDGTPDYLDTDSDGDNITDVQESGASTLDTDGDGIVDSIDVDQTGGLDLNNDGVDDTVMATNTDSSSALDYLNLDSDGDGIPDFYESGAVFSDTDTDLIDNTFDVDQTGGPDVNLDGYDDSVLAQESDLDGSPDYQDIDSDNDGIPDNLESGIANIDTDNDGILDAFDVDQTGGIDANNDGIDDNVSNALNDQDGDGIPDFKDIDSDNDGLPDVIEMGSSGVDTDGDGIDDAFDVDQTGGADANGDGIDDALSPFERDFDGDGTPDYLDNDSDNDGVIDGIEAGVGDSPTYTDTDGDGTPDAVDVDQTGGTDANQDGIDDAFTAVDTDGDGAPDYLDRDADGDGLPDAIEGNTQTDTDGVADYRDSDSDGDGVPDGTEAMATGIDSDGDGIDDAFDVDITGGTDANNDGVDDNITFADSDEDGVPDYIDSNIDTDGDGLSDLEEGTTDTDNDGLANYEDTDSDNDGIPDSQEGIGDADGDGIRDFEDLDSDNDGILDSLELNTDSDGDGIPDYIDTDSDNDGIEDSLEGAGDFDGDGIPDYLDNDSDNDGIDDSLEGSGDFDGDGIPDYLDNDADNDGIPDLEETAGDSDGDGIPDYLDTDSDNDGIEDSLEGAGDFDGDGIPDYLDNDSDNDGIDDSLEGAGDFDGDGIPDYLDNDADNDGIPDLEETAGDSDGDGTPNYLDTSLDEDGDGIPDIIETSSSNSDVDGDGIPNFLDADSDNDGLADRAEYGLSGIDSDNDGLDDVLDVDATGGTDANGDGIDDDAAGIQSDNDGTFDFLDRDSDNDGVPDAVEYFALQQDSDNDGVLDGYDVDQTGGVDTNNNGIDDAFDAVITEGLDTDGDGIDDLTVIKTDVDGDGVPDFRDPDSDNDGIVDGIEANVAYTDSDGDGIDDAYDSDFVSGEDANSDGVIDAVMVDTDMDGVLDMHDLDSDNDGQLDTEEAPSVDTNNDGIANASAPLVTEPVDTDNDGIYDFRDLDSDGDGIYDIANTPEQAFDTDGDGQIDFESDVDGDGIEDTVDSDITIRGAGGNNDVDFDGAVNAIDNDDDNDGISDIREGNADSDGDTVIDSRDADSDNDGIPDYIETDRPPVTGLDSDFDGIDDAYDVDATGGQDLDKDGVDDIYAIVDTDGDGTPDYLDTDSDNDGLSDTEEQAAVPLLNRDEDNDGIDDAIDVTYTGGRDVNRDGVDDDLLKTSDADGDGLLNYRDTDSDGDGIEDGAEGNGDSDGDGILDSDDSDSDNDGIEDVLEGNGDTDGDGIPDYLDLDSDGDGISDAVEGTRDSDGDGILDSKEVDADNDGIPDNEENGDFNGDGINDRLQAFKQVESTYTGSGSMTSFMVLLMAMFAICKRGVSIPFQKVIALSVIALIVVAPATTLAAKSESGIDNVGQMQLNDCRRLDNRDDSLGCWYVTFGMGQGFVYPDQNDTIWRVYDNGDLAYGLTVGYSFSPQWFTELNYTDFGEASLYSRNPSISQDLLVSYEGFGVDLGYWLWERSSELNVYVKAGAGFIDTTANLPEHHRQVESTQLRLGIGAQWNISEDWFFRAEHTRNDRDARMTSISIGYLFDND</sequence>
<feature type="domain" description="GEVED" evidence="9">
    <location>
        <begin position="379"/>
        <end position="458"/>
    </location>
</feature>
<feature type="compositionally biased region" description="Acidic residues" evidence="5">
    <location>
        <begin position="2258"/>
        <end position="2277"/>
    </location>
</feature>
<feature type="region of interest" description="Disordered" evidence="5">
    <location>
        <begin position="2060"/>
        <end position="2085"/>
    </location>
</feature>
<evidence type="ECO:0000256" key="6">
    <source>
        <dbReference type="SAM" id="SignalP"/>
    </source>
</evidence>
<dbReference type="GO" id="GO:0005509">
    <property type="term" value="F:calcium ion binding"/>
    <property type="evidence" value="ECO:0007669"/>
    <property type="project" value="InterPro"/>
</dbReference>
<evidence type="ECO:0000256" key="3">
    <source>
        <dbReference type="ARBA" id="ARBA00022729"/>
    </source>
</evidence>
<dbReference type="SUPFAM" id="SSF103647">
    <property type="entry name" value="TSP type-3 repeat"/>
    <property type="match status" value="3"/>
</dbReference>
<feature type="compositionally biased region" description="Low complexity" evidence="5">
    <location>
        <begin position="1418"/>
        <end position="1437"/>
    </location>
</feature>
<dbReference type="Pfam" id="PF18884">
    <property type="entry name" value="TSP3_bac"/>
    <property type="match status" value="4"/>
</dbReference>
<feature type="compositionally biased region" description="Acidic residues" evidence="5">
    <location>
        <begin position="1130"/>
        <end position="1147"/>
    </location>
</feature>
<feature type="compositionally biased region" description="Acidic residues" evidence="5">
    <location>
        <begin position="1868"/>
        <end position="1878"/>
    </location>
</feature>
<evidence type="ECO:0000256" key="4">
    <source>
        <dbReference type="ARBA" id="ARBA00022837"/>
    </source>
</evidence>
<feature type="compositionally biased region" description="Acidic residues" evidence="5">
    <location>
        <begin position="1634"/>
        <end position="1806"/>
    </location>
</feature>
<keyword evidence="11" id="KW-1185">Reference proteome</keyword>
<evidence type="ECO:0000259" key="8">
    <source>
        <dbReference type="Pfam" id="PF19078"/>
    </source>
</evidence>
<feature type="chain" id="PRO_5038067488" evidence="6">
    <location>
        <begin position="32"/>
        <end position="2695"/>
    </location>
</feature>
<feature type="domain" description="Outer membrane protein beta-barrel" evidence="7">
    <location>
        <begin position="2535"/>
        <end position="2680"/>
    </location>
</feature>
<proteinExistence type="predicted"/>
<feature type="compositionally biased region" description="Acidic residues" evidence="5">
    <location>
        <begin position="1090"/>
        <end position="1106"/>
    </location>
</feature>
<dbReference type="InterPro" id="IPR059100">
    <property type="entry name" value="TSP3_bac"/>
</dbReference>
<reference evidence="10" key="1">
    <citation type="submission" date="2021-03" db="EMBL/GenBank/DDBJ databases">
        <title>Description of Psychrosphaera ytuae sp. nov. isolated from deep sea sediment of South China Sea.</title>
        <authorList>
            <person name="Zhang J."/>
            <person name="Xu X.-D."/>
        </authorList>
    </citation>
    <scope>NUCLEOTIDE SEQUENCE</scope>
    <source>
        <strain evidence="10">MTZ26</strain>
    </source>
</reference>
<feature type="region of interest" description="Disordered" evidence="5">
    <location>
        <begin position="2305"/>
        <end position="2440"/>
    </location>
</feature>
<protein>
    <submittedName>
        <fullName evidence="10">Choice-of-anchor L domain-containing protein</fullName>
    </submittedName>
</protein>
<feature type="compositionally biased region" description="Acidic residues" evidence="5">
    <location>
        <begin position="1517"/>
        <end position="1527"/>
    </location>
</feature>
<dbReference type="SUPFAM" id="SSF56925">
    <property type="entry name" value="OMPA-like"/>
    <property type="match status" value="1"/>
</dbReference>
<feature type="compositionally biased region" description="Acidic residues" evidence="5">
    <location>
        <begin position="1392"/>
        <end position="1407"/>
    </location>
</feature>
<keyword evidence="2" id="KW-0964">Secreted</keyword>
<dbReference type="InterPro" id="IPR011250">
    <property type="entry name" value="OMP/PagP_B-barrel"/>
</dbReference>
<feature type="compositionally biased region" description="Acidic residues" evidence="5">
    <location>
        <begin position="2423"/>
        <end position="2435"/>
    </location>
</feature>
<dbReference type="Proteomes" id="UP000682739">
    <property type="component" value="Chromosome"/>
</dbReference>
<dbReference type="PANTHER" id="PTHR10199">
    <property type="entry name" value="THROMBOSPONDIN"/>
    <property type="match status" value="1"/>
</dbReference>
<evidence type="ECO:0000256" key="5">
    <source>
        <dbReference type="SAM" id="MobiDB-lite"/>
    </source>
</evidence>
<feature type="region of interest" description="Disordered" evidence="5">
    <location>
        <begin position="2169"/>
        <end position="2227"/>
    </location>
</feature>
<feature type="compositionally biased region" description="Polar residues" evidence="5">
    <location>
        <begin position="1149"/>
        <end position="1159"/>
    </location>
</feature>
<dbReference type="InterPro" id="IPR049804">
    <property type="entry name" value="Choice_anch_L"/>
</dbReference>
<feature type="compositionally biased region" description="Acidic residues" evidence="5">
    <location>
        <begin position="2061"/>
        <end position="2073"/>
    </location>
</feature>